<dbReference type="Gene3D" id="1.10.1200.10">
    <property type="entry name" value="ACP-like"/>
    <property type="match status" value="1"/>
</dbReference>
<dbReference type="AlphaFoldDB" id="A0A2M7P4H1"/>
<dbReference type="InterPro" id="IPR036736">
    <property type="entry name" value="ACP-like_sf"/>
</dbReference>
<dbReference type="PROSITE" id="PS50075">
    <property type="entry name" value="CARRIER"/>
    <property type="match status" value="1"/>
</dbReference>
<gene>
    <name evidence="2" type="ORF">COZ13_01280</name>
</gene>
<proteinExistence type="predicted"/>
<organism evidence="2 3">
    <name type="scientific">Candidatus Desantisbacteria bacterium CG_4_10_14_3_um_filter_40_18</name>
    <dbReference type="NCBI Taxonomy" id="1974544"/>
    <lineage>
        <taxon>Bacteria</taxon>
        <taxon>Candidatus Desantisiibacteriota</taxon>
    </lineage>
</organism>
<protein>
    <submittedName>
        <fullName evidence="2">Acyl carrier protein</fullName>
    </submittedName>
</protein>
<evidence type="ECO:0000259" key="1">
    <source>
        <dbReference type="PROSITE" id="PS50075"/>
    </source>
</evidence>
<comment type="caution">
    <text evidence="2">The sequence shown here is derived from an EMBL/GenBank/DDBJ whole genome shotgun (WGS) entry which is preliminary data.</text>
</comment>
<reference evidence="3" key="1">
    <citation type="submission" date="2017-09" db="EMBL/GenBank/DDBJ databases">
        <title>Depth-based differentiation of microbial function through sediment-hosted aquifers and enrichment of novel symbionts in the deep terrestrial subsurface.</title>
        <authorList>
            <person name="Probst A.J."/>
            <person name="Ladd B."/>
            <person name="Jarett J.K."/>
            <person name="Geller-Mcgrath D.E."/>
            <person name="Sieber C.M.K."/>
            <person name="Emerson J.B."/>
            <person name="Anantharaman K."/>
            <person name="Thomas B.C."/>
            <person name="Malmstrom R."/>
            <person name="Stieglmeier M."/>
            <person name="Klingl A."/>
            <person name="Woyke T."/>
            <person name="Ryan C.M."/>
            <person name="Banfield J.F."/>
        </authorList>
    </citation>
    <scope>NUCLEOTIDE SEQUENCE [LARGE SCALE GENOMIC DNA]</scope>
</reference>
<accession>A0A2M7P4H1</accession>
<dbReference type="Pfam" id="PF00550">
    <property type="entry name" value="PP-binding"/>
    <property type="match status" value="1"/>
</dbReference>
<sequence length="81" mass="9181">MGIEQEIRDFLKEHLLLNDTEDLANDDSLLEKGIIDSTGILDLVSFIEEKYGIKIDDEELLPENFDSLLAIADFIENKKVG</sequence>
<feature type="domain" description="Carrier" evidence="1">
    <location>
        <begin position="1"/>
        <end position="79"/>
    </location>
</feature>
<evidence type="ECO:0000313" key="3">
    <source>
        <dbReference type="Proteomes" id="UP000231028"/>
    </source>
</evidence>
<evidence type="ECO:0000313" key="2">
    <source>
        <dbReference type="EMBL" id="PIY20269.1"/>
    </source>
</evidence>
<dbReference type="EMBL" id="PFKI01000041">
    <property type="protein sequence ID" value="PIY20269.1"/>
    <property type="molecule type" value="Genomic_DNA"/>
</dbReference>
<name>A0A2M7P4H1_9BACT</name>
<dbReference type="InterPro" id="IPR009081">
    <property type="entry name" value="PP-bd_ACP"/>
</dbReference>
<dbReference type="SUPFAM" id="SSF47336">
    <property type="entry name" value="ACP-like"/>
    <property type="match status" value="1"/>
</dbReference>
<dbReference type="Proteomes" id="UP000231028">
    <property type="component" value="Unassembled WGS sequence"/>
</dbReference>